<dbReference type="AlphaFoldDB" id="A0A8B6FWM3"/>
<evidence type="ECO:0000313" key="2">
    <source>
        <dbReference type="EMBL" id="VDI55882.1"/>
    </source>
</evidence>
<feature type="region of interest" description="Disordered" evidence="1">
    <location>
        <begin position="106"/>
        <end position="148"/>
    </location>
</feature>
<dbReference type="Proteomes" id="UP000596742">
    <property type="component" value="Unassembled WGS sequence"/>
</dbReference>
<keyword evidence="3" id="KW-1185">Reference proteome</keyword>
<reference evidence="2" key="1">
    <citation type="submission" date="2018-11" db="EMBL/GenBank/DDBJ databases">
        <authorList>
            <person name="Alioto T."/>
            <person name="Alioto T."/>
        </authorList>
    </citation>
    <scope>NUCLEOTIDE SEQUENCE</scope>
</reference>
<evidence type="ECO:0000256" key="1">
    <source>
        <dbReference type="SAM" id="MobiDB-lite"/>
    </source>
</evidence>
<gene>
    <name evidence="2" type="ORF">MGAL_10B089664</name>
</gene>
<sequence length="148" mass="16338">MDDQVKTITGQSAGRQMEECLKHARILASRPNLTQSDVLLAAIETIVGVAKEVQKIEKMEMRLSTNKEMQLPPSKTGSSIVVEIQENYVLKAVFKPEDMSILTDEAATKISENPRPIKNQKEADVKLADENIASMTDQLPPTSASQKD</sequence>
<feature type="compositionally biased region" description="Polar residues" evidence="1">
    <location>
        <begin position="133"/>
        <end position="148"/>
    </location>
</feature>
<evidence type="ECO:0000313" key="3">
    <source>
        <dbReference type="Proteomes" id="UP000596742"/>
    </source>
</evidence>
<comment type="caution">
    <text evidence="2">The sequence shown here is derived from an EMBL/GenBank/DDBJ whole genome shotgun (WGS) entry which is preliminary data.</text>
</comment>
<name>A0A8B6FWM3_MYTGA</name>
<dbReference type="EMBL" id="UYJE01007549">
    <property type="protein sequence ID" value="VDI55882.1"/>
    <property type="molecule type" value="Genomic_DNA"/>
</dbReference>
<organism evidence="2 3">
    <name type="scientific">Mytilus galloprovincialis</name>
    <name type="common">Mediterranean mussel</name>
    <dbReference type="NCBI Taxonomy" id="29158"/>
    <lineage>
        <taxon>Eukaryota</taxon>
        <taxon>Metazoa</taxon>
        <taxon>Spiralia</taxon>
        <taxon>Lophotrochozoa</taxon>
        <taxon>Mollusca</taxon>
        <taxon>Bivalvia</taxon>
        <taxon>Autobranchia</taxon>
        <taxon>Pteriomorphia</taxon>
        <taxon>Mytilida</taxon>
        <taxon>Mytiloidea</taxon>
        <taxon>Mytilidae</taxon>
        <taxon>Mytilinae</taxon>
        <taxon>Mytilus</taxon>
    </lineage>
</organism>
<protein>
    <submittedName>
        <fullName evidence="2">Uncharacterized protein</fullName>
    </submittedName>
</protein>
<accession>A0A8B6FWM3</accession>
<proteinExistence type="predicted"/>
<feature type="compositionally biased region" description="Basic and acidic residues" evidence="1">
    <location>
        <begin position="119"/>
        <end position="129"/>
    </location>
</feature>